<keyword evidence="4" id="KW-1185">Reference proteome</keyword>
<sequence>MKEINLAKVLVSKRREKGITQEEIANYIGVSKASVSKWETGLSYPDIVFLPQLAAYFNISVDELIGYEPQMTKEDINKLYHKLAADFAEKPFDEVIKHCREIIKKYYSCFPLLLQMGILLLNHSLLLKDGESQKALLQEAKELFVRVKLESEDVELSRQALNIEAVCCLYTNDPKGALQLLEDSNNRVMIPNETIVAMAYQMIGKNEDAKKTLQISMYQYTLSLIDAFELYSTFYINDKEKYEEIFRRVFAIIEAFNMEKLHPTFLLKVYIYAAQGYASLGEQDKALDILNKYTEISIGDIYPIKLHGDDFFDLLDDWLLQLDLGVKPVTDEKTIKQNMLNSVIGNPNFAVLKDNSRFKSIVEKLRNNCEEA</sequence>
<organism evidence="3 4">
    <name type="scientific">Clostridium neuense</name>
    <dbReference type="NCBI Taxonomy" id="1728934"/>
    <lineage>
        <taxon>Bacteria</taxon>
        <taxon>Bacillati</taxon>
        <taxon>Bacillota</taxon>
        <taxon>Clostridia</taxon>
        <taxon>Eubacteriales</taxon>
        <taxon>Clostridiaceae</taxon>
        <taxon>Clostridium</taxon>
    </lineage>
</organism>
<dbReference type="EMBL" id="JBJIAA010000013">
    <property type="protein sequence ID" value="MFL0251907.1"/>
    <property type="molecule type" value="Genomic_DNA"/>
</dbReference>
<comment type="caution">
    <text evidence="3">The sequence shown here is derived from an EMBL/GenBank/DDBJ whole genome shotgun (WGS) entry which is preliminary data.</text>
</comment>
<dbReference type="SMART" id="SM00530">
    <property type="entry name" value="HTH_XRE"/>
    <property type="match status" value="1"/>
</dbReference>
<dbReference type="InterPro" id="IPR011990">
    <property type="entry name" value="TPR-like_helical_dom_sf"/>
</dbReference>
<reference evidence="3 4" key="1">
    <citation type="submission" date="2024-11" db="EMBL/GenBank/DDBJ databases">
        <authorList>
            <person name="Heng Y.C."/>
            <person name="Lim A.C.H."/>
            <person name="Lee J.K.Y."/>
            <person name="Kittelmann S."/>
        </authorList>
    </citation>
    <scope>NUCLEOTIDE SEQUENCE [LARGE SCALE GENOMIC DNA]</scope>
    <source>
        <strain evidence="3 4">WILCCON 0114</strain>
    </source>
</reference>
<accession>A0ABW8THE7</accession>
<name>A0ABW8THE7_9CLOT</name>
<evidence type="ECO:0000313" key="4">
    <source>
        <dbReference type="Proteomes" id="UP001623592"/>
    </source>
</evidence>
<dbReference type="SUPFAM" id="SSF48452">
    <property type="entry name" value="TPR-like"/>
    <property type="match status" value="1"/>
</dbReference>
<dbReference type="CDD" id="cd00093">
    <property type="entry name" value="HTH_XRE"/>
    <property type="match status" value="1"/>
</dbReference>
<evidence type="ECO:0000313" key="3">
    <source>
        <dbReference type="EMBL" id="MFL0251907.1"/>
    </source>
</evidence>
<dbReference type="RefSeq" id="WP_406788557.1">
    <property type="nucleotide sequence ID" value="NZ_JBJIAA010000013.1"/>
</dbReference>
<dbReference type="Gene3D" id="1.25.40.10">
    <property type="entry name" value="Tetratricopeptide repeat domain"/>
    <property type="match status" value="1"/>
</dbReference>
<evidence type="ECO:0000256" key="1">
    <source>
        <dbReference type="ARBA" id="ARBA00023125"/>
    </source>
</evidence>
<gene>
    <name evidence="3" type="ORF">ACJDT4_15925</name>
</gene>
<dbReference type="PANTHER" id="PTHR46558">
    <property type="entry name" value="TRACRIPTIONAL REGULATORY PROTEIN-RELATED-RELATED"/>
    <property type="match status" value="1"/>
</dbReference>
<dbReference type="PROSITE" id="PS50943">
    <property type="entry name" value="HTH_CROC1"/>
    <property type="match status" value="1"/>
</dbReference>
<evidence type="ECO:0000259" key="2">
    <source>
        <dbReference type="PROSITE" id="PS50943"/>
    </source>
</evidence>
<dbReference type="Gene3D" id="1.10.260.40">
    <property type="entry name" value="lambda repressor-like DNA-binding domains"/>
    <property type="match status" value="1"/>
</dbReference>
<dbReference type="SUPFAM" id="SSF47413">
    <property type="entry name" value="lambda repressor-like DNA-binding domains"/>
    <property type="match status" value="1"/>
</dbReference>
<dbReference type="Pfam" id="PF01381">
    <property type="entry name" value="HTH_3"/>
    <property type="match status" value="1"/>
</dbReference>
<dbReference type="InterPro" id="IPR001387">
    <property type="entry name" value="Cro/C1-type_HTH"/>
</dbReference>
<proteinExistence type="predicted"/>
<feature type="domain" description="HTH cro/C1-type" evidence="2">
    <location>
        <begin position="10"/>
        <end position="64"/>
    </location>
</feature>
<protein>
    <submittedName>
        <fullName evidence="3">Helix-turn-helix domain-containing protein</fullName>
    </submittedName>
</protein>
<dbReference type="InterPro" id="IPR010982">
    <property type="entry name" value="Lambda_DNA-bd_dom_sf"/>
</dbReference>
<dbReference type="PANTHER" id="PTHR46558:SF11">
    <property type="entry name" value="HTH-TYPE TRANSCRIPTIONAL REGULATOR XRE"/>
    <property type="match status" value="1"/>
</dbReference>
<dbReference type="Proteomes" id="UP001623592">
    <property type="component" value="Unassembled WGS sequence"/>
</dbReference>
<keyword evidence="1" id="KW-0238">DNA-binding</keyword>